<protein>
    <submittedName>
        <fullName evidence="1">Uncharacterized protein</fullName>
    </submittedName>
</protein>
<sequence>MTLRIAISIIAEHYNISFAPGETGEAFEQGVLDTFTTTFAASAGTISASVDSH</sequence>
<organism evidence="1">
    <name type="scientific">Petromyces alliaceus</name>
    <name type="common">Aspergillus alliaceus</name>
    <dbReference type="NCBI Taxonomy" id="209559"/>
    <lineage>
        <taxon>Eukaryota</taxon>
        <taxon>Fungi</taxon>
        <taxon>Dikarya</taxon>
        <taxon>Ascomycota</taxon>
        <taxon>Pezizomycotina</taxon>
        <taxon>Eurotiomycetes</taxon>
        <taxon>Eurotiomycetidae</taxon>
        <taxon>Eurotiales</taxon>
        <taxon>Aspergillaceae</taxon>
        <taxon>Aspergillus</taxon>
        <taxon>Aspergillus subgen. Circumdati</taxon>
    </lineage>
</organism>
<dbReference type="EMBL" id="ML735323">
    <property type="protein sequence ID" value="KAE8385890.1"/>
    <property type="molecule type" value="Genomic_DNA"/>
</dbReference>
<dbReference type="Proteomes" id="UP000326877">
    <property type="component" value="Unassembled WGS sequence"/>
</dbReference>
<name>A0A5N7BVN9_PETAA</name>
<dbReference type="AlphaFoldDB" id="A0A5N7BVN9"/>
<reference evidence="1" key="1">
    <citation type="submission" date="2019-04" db="EMBL/GenBank/DDBJ databases">
        <title>Friends and foes A comparative genomics studyof 23 Aspergillus species from section Flavi.</title>
        <authorList>
            <consortium name="DOE Joint Genome Institute"/>
            <person name="Kjaerbolling I."/>
            <person name="Vesth T."/>
            <person name="Frisvad J.C."/>
            <person name="Nybo J.L."/>
            <person name="Theobald S."/>
            <person name="Kildgaard S."/>
            <person name="Isbrandt T."/>
            <person name="Kuo A."/>
            <person name="Sato A."/>
            <person name="Lyhne E.K."/>
            <person name="Kogle M.E."/>
            <person name="Wiebenga A."/>
            <person name="Kun R.S."/>
            <person name="Lubbers R.J."/>
            <person name="Makela M.R."/>
            <person name="Barry K."/>
            <person name="Chovatia M."/>
            <person name="Clum A."/>
            <person name="Daum C."/>
            <person name="Haridas S."/>
            <person name="He G."/>
            <person name="LaButti K."/>
            <person name="Lipzen A."/>
            <person name="Mondo S."/>
            <person name="Riley R."/>
            <person name="Salamov A."/>
            <person name="Simmons B.A."/>
            <person name="Magnuson J.K."/>
            <person name="Henrissat B."/>
            <person name="Mortensen U.H."/>
            <person name="Larsen T.O."/>
            <person name="Devries R.P."/>
            <person name="Grigoriev I.V."/>
            <person name="Machida M."/>
            <person name="Baker S.E."/>
            <person name="Andersen M.R."/>
        </authorList>
    </citation>
    <scope>NUCLEOTIDE SEQUENCE [LARGE SCALE GENOMIC DNA]</scope>
    <source>
        <strain evidence="1">IBT 14317</strain>
    </source>
</reference>
<gene>
    <name evidence="1" type="ORF">BDV23DRAFT_164160</name>
</gene>
<proteinExistence type="predicted"/>
<accession>A0A5N7BVN9</accession>
<evidence type="ECO:0000313" key="1">
    <source>
        <dbReference type="EMBL" id="KAE8385890.1"/>
    </source>
</evidence>